<dbReference type="Proteomes" id="UP000777482">
    <property type="component" value="Unassembled WGS sequence"/>
</dbReference>
<keyword evidence="1" id="KW-0472">Membrane</keyword>
<gene>
    <name evidence="2" type="ORF">C6P46_000377</name>
</gene>
<feature type="transmembrane region" description="Helical" evidence="1">
    <location>
        <begin position="53"/>
        <end position="76"/>
    </location>
</feature>
<accession>A0A9P7B3H0</accession>
<dbReference type="EMBL" id="PUHQ01000101">
    <property type="protein sequence ID" value="KAG0656221.1"/>
    <property type="molecule type" value="Genomic_DNA"/>
</dbReference>
<dbReference type="AlphaFoldDB" id="A0A9P7B3H0"/>
<feature type="transmembrane region" description="Helical" evidence="1">
    <location>
        <begin position="91"/>
        <end position="108"/>
    </location>
</feature>
<name>A0A9P7B3H0_RHOMI</name>
<feature type="transmembrane region" description="Helical" evidence="1">
    <location>
        <begin position="120"/>
        <end position="137"/>
    </location>
</feature>
<proteinExistence type="predicted"/>
<keyword evidence="3" id="KW-1185">Reference proteome</keyword>
<sequence length="186" mass="20444">MFFRRRQGGRIRLPDDDSRLSVIEEKLRGADECLPEPVLAPARLRSRLFSGPTVSLAAWFTLTCGWLTLALVVARFEPIRVAILSGAKHPILSTLPLLLACPAAAYTFTAVRCDSQAARVVIRLITPAVFALPWLLIQAWNPYLSPWQAAYILGGLAVYEVALVLWSVALADERAESKSLDTPTTS</sequence>
<reference evidence="2 3" key="1">
    <citation type="submission" date="2020-11" db="EMBL/GenBank/DDBJ databases">
        <title>Kefir isolates.</title>
        <authorList>
            <person name="Marcisauskas S."/>
            <person name="Kim Y."/>
            <person name="Blasche S."/>
        </authorList>
    </citation>
    <scope>NUCLEOTIDE SEQUENCE [LARGE SCALE GENOMIC DNA]</scope>
    <source>
        <strain evidence="2 3">KR</strain>
    </source>
</reference>
<protein>
    <submittedName>
        <fullName evidence="2">Uncharacterized protein</fullName>
    </submittedName>
</protein>
<evidence type="ECO:0000256" key="1">
    <source>
        <dbReference type="SAM" id="Phobius"/>
    </source>
</evidence>
<comment type="caution">
    <text evidence="2">The sequence shown here is derived from an EMBL/GenBank/DDBJ whole genome shotgun (WGS) entry which is preliminary data.</text>
</comment>
<keyword evidence="1" id="KW-0812">Transmembrane</keyword>
<evidence type="ECO:0000313" key="2">
    <source>
        <dbReference type="EMBL" id="KAG0656221.1"/>
    </source>
</evidence>
<feature type="transmembrane region" description="Helical" evidence="1">
    <location>
        <begin position="149"/>
        <end position="171"/>
    </location>
</feature>
<dbReference type="OrthoDB" id="2525101at2759"/>
<evidence type="ECO:0000313" key="3">
    <source>
        <dbReference type="Proteomes" id="UP000777482"/>
    </source>
</evidence>
<keyword evidence="1" id="KW-1133">Transmembrane helix</keyword>
<organism evidence="2 3">
    <name type="scientific">Rhodotorula mucilaginosa</name>
    <name type="common">Yeast</name>
    <name type="synonym">Rhodotorula rubra</name>
    <dbReference type="NCBI Taxonomy" id="5537"/>
    <lineage>
        <taxon>Eukaryota</taxon>
        <taxon>Fungi</taxon>
        <taxon>Dikarya</taxon>
        <taxon>Basidiomycota</taxon>
        <taxon>Pucciniomycotina</taxon>
        <taxon>Microbotryomycetes</taxon>
        <taxon>Sporidiobolales</taxon>
        <taxon>Sporidiobolaceae</taxon>
        <taxon>Rhodotorula</taxon>
    </lineage>
</organism>